<evidence type="ECO:0000313" key="4">
    <source>
        <dbReference type="Proteomes" id="UP000485880"/>
    </source>
</evidence>
<sequence>MTRLGSILGFVFSLAVIFAAYMGTQDASVAETKAQTALDEGCVSENVALDEGYGVTRTETHIVCTKDPKDKEKAAAH</sequence>
<name>A0A4U8Z0Z7_METTU</name>
<accession>A0A4U8Z0Z7</accession>
<dbReference type="EMBL" id="LR536450">
    <property type="protein sequence ID" value="VFU08934.1"/>
    <property type="molecule type" value="Genomic_DNA"/>
</dbReference>
<evidence type="ECO:0000313" key="2">
    <source>
        <dbReference type="EMBL" id="VTZ51767.1"/>
    </source>
</evidence>
<evidence type="ECO:0000313" key="1">
    <source>
        <dbReference type="EMBL" id="VFU08934.1"/>
    </source>
</evidence>
<evidence type="ECO:0000313" key="3">
    <source>
        <dbReference type="Proteomes" id="UP000294360"/>
    </source>
</evidence>
<organism evidence="1 3">
    <name type="scientific">Methylocella tundrae</name>
    <dbReference type="NCBI Taxonomy" id="227605"/>
    <lineage>
        <taxon>Bacteria</taxon>
        <taxon>Pseudomonadati</taxon>
        <taxon>Pseudomonadota</taxon>
        <taxon>Alphaproteobacteria</taxon>
        <taxon>Hyphomicrobiales</taxon>
        <taxon>Beijerinckiaceae</taxon>
        <taxon>Methylocella</taxon>
    </lineage>
</organism>
<dbReference type="EMBL" id="CABFMQ020000109">
    <property type="protein sequence ID" value="VTZ51767.1"/>
    <property type="molecule type" value="Genomic_DNA"/>
</dbReference>
<dbReference type="Proteomes" id="UP000294360">
    <property type="component" value="Chromosome"/>
</dbReference>
<dbReference type="KEGG" id="mtun:MTUNDRAET4_2041"/>
<protein>
    <submittedName>
        <fullName evidence="1">Uncharacterized protein</fullName>
    </submittedName>
</protein>
<dbReference type="AlphaFoldDB" id="A0A4U8Z0Z7"/>
<gene>
    <name evidence="2" type="ORF">MPC4_50075</name>
    <name evidence="1" type="ORF">MTUNDRAET4_2041</name>
</gene>
<reference evidence="1 3" key="1">
    <citation type="submission" date="2019-03" db="EMBL/GenBank/DDBJ databases">
        <authorList>
            <person name="Kox A.R. M."/>
        </authorList>
    </citation>
    <scope>NUCLEOTIDE SEQUENCE [LARGE SCALE GENOMIC DNA]</scope>
    <source>
        <strain evidence="1">MTUNDRAET4 annotated genome</strain>
    </source>
</reference>
<proteinExistence type="predicted"/>
<keyword evidence="4" id="KW-1185">Reference proteome</keyword>
<dbReference type="Proteomes" id="UP000485880">
    <property type="component" value="Unassembled WGS sequence"/>
</dbReference>
<dbReference type="RefSeq" id="WP_134489074.1">
    <property type="nucleotide sequence ID" value="NZ_CABFMQ020000109.1"/>
</dbReference>
<reference evidence="2 4" key="2">
    <citation type="submission" date="2019-05" db="EMBL/GenBank/DDBJ databases">
        <authorList>
            <person name="Farhan Ul Haque M."/>
        </authorList>
    </citation>
    <scope>NUCLEOTIDE SEQUENCE [LARGE SCALE GENOMIC DNA]</scope>
    <source>
        <strain evidence="2">2</strain>
    </source>
</reference>
<dbReference type="OrthoDB" id="8451467at2"/>